<evidence type="ECO:0000313" key="13">
    <source>
        <dbReference type="EMBL" id="RZC57851.1"/>
    </source>
</evidence>
<evidence type="ECO:0000256" key="10">
    <source>
        <dbReference type="PIRSR" id="PIRSR602401-1"/>
    </source>
</evidence>
<evidence type="ECO:0008006" key="15">
    <source>
        <dbReference type="Google" id="ProtNLM"/>
    </source>
</evidence>
<keyword evidence="6 12" id="KW-1133">Transmembrane helix</keyword>
<dbReference type="PROSITE" id="PS00086">
    <property type="entry name" value="CYTOCHROME_P450"/>
    <property type="match status" value="1"/>
</dbReference>
<dbReference type="SUPFAM" id="SSF48264">
    <property type="entry name" value="Cytochrome P450"/>
    <property type="match status" value="1"/>
</dbReference>
<keyword evidence="9 12" id="KW-0472">Membrane</keyword>
<dbReference type="FunFam" id="1.10.630.10:FF:000026">
    <property type="entry name" value="Cytochrome P450 82C4"/>
    <property type="match status" value="1"/>
</dbReference>
<feature type="transmembrane region" description="Helical" evidence="12">
    <location>
        <begin position="36"/>
        <end position="54"/>
    </location>
</feature>
<feature type="binding site" description="axial binding residue" evidence="10">
    <location>
        <position position="480"/>
    </location>
    <ligand>
        <name>heme</name>
        <dbReference type="ChEBI" id="CHEBI:30413"/>
    </ligand>
    <ligandPart>
        <name>Fe</name>
        <dbReference type="ChEBI" id="CHEBI:18248"/>
    </ligandPart>
</feature>
<evidence type="ECO:0000256" key="1">
    <source>
        <dbReference type="ARBA" id="ARBA00004167"/>
    </source>
</evidence>
<dbReference type="InterPro" id="IPR002401">
    <property type="entry name" value="Cyt_P450_E_grp-I"/>
</dbReference>
<keyword evidence="7 11" id="KW-0560">Oxidoreductase</keyword>
<dbReference type="InterPro" id="IPR017972">
    <property type="entry name" value="Cyt_P450_CS"/>
</dbReference>
<dbReference type="AlphaFoldDB" id="A0A4Y7JD73"/>
<name>A0A4Y7JD73_PAPSO</name>
<evidence type="ECO:0000313" key="14">
    <source>
        <dbReference type="Proteomes" id="UP000316621"/>
    </source>
</evidence>
<dbReference type="PRINTS" id="PR00463">
    <property type="entry name" value="EP450I"/>
</dbReference>
<dbReference type="PANTHER" id="PTHR47951">
    <property type="entry name" value="OS08G0547900 PROTEIN"/>
    <property type="match status" value="1"/>
</dbReference>
<dbReference type="CDD" id="cd11073">
    <property type="entry name" value="CYP76-like"/>
    <property type="match status" value="1"/>
</dbReference>
<dbReference type="PRINTS" id="PR00385">
    <property type="entry name" value="P450"/>
</dbReference>
<dbReference type="GO" id="GO:0016705">
    <property type="term" value="F:oxidoreductase activity, acting on paired donors, with incorporation or reduction of molecular oxygen"/>
    <property type="evidence" value="ECO:0007669"/>
    <property type="project" value="InterPro"/>
</dbReference>
<gene>
    <name evidence="13" type="ORF">C5167_005159</name>
</gene>
<comment type="pathway">
    <text evidence="2">Alkaloid biosynthesis.</text>
</comment>
<keyword evidence="5 10" id="KW-0479">Metal-binding</keyword>
<accession>A0A4Y7JD73</accession>
<organism evidence="13 14">
    <name type="scientific">Papaver somniferum</name>
    <name type="common">Opium poppy</name>
    <dbReference type="NCBI Taxonomy" id="3469"/>
    <lineage>
        <taxon>Eukaryota</taxon>
        <taxon>Viridiplantae</taxon>
        <taxon>Streptophyta</taxon>
        <taxon>Embryophyta</taxon>
        <taxon>Tracheophyta</taxon>
        <taxon>Spermatophyta</taxon>
        <taxon>Magnoliopsida</taxon>
        <taxon>Ranunculales</taxon>
        <taxon>Papaveraceae</taxon>
        <taxon>Papaveroideae</taxon>
        <taxon>Papaver</taxon>
    </lineage>
</organism>
<dbReference type="OrthoDB" id="2789670at2759"/>
<evidence type="ECO:0000256" key="7">
    <source>
        <dbReference type="ARBA" id="ARBA00023002"/>
    </source>
</evidence>
<evidence type="ECO:0000256" key="12">
    <source>
        <dbReference type="SAM" id="Phobius"/>
    </source>
</evidence>
<keyword evidence="11" id="KW-0503">Monooxygenase</keyword>
<dbReference type="InterPro" id="IPR036396">
    <property type="entry name" value="Cyt_P450_sf"/>
</dbReference>
<dbReference type="InterPro" id="IPR001128">
    <property type="entry name" value="Cyt_P450"/>
</dbReference>
<dbReference type="GO" id="GO:0016020">
    <property type="term" value="C:membrane"/>
    <property type="evidence" value="ECO:0007669"/>
    <property type="project" value="UniProtKB-SubCell"/>
</dbReference>
<reference evidence="13 14" key="1">
    <citation type="journal article" date="2018" name="Science">
        <title>The opium poppy genome and morphinan production.</title>
        <authorList>
            <person name="Guo L."/>
            <person name="Winzer T."/>
            <person name="Yang X."/>
            <person name="Li Y."/>
            <person name="Ning Z."/>
            <person name="He Z."/>
            <person name="Teodor R."/>
            <person name="Lu Y."/>
            <person name="Bowser T.A."/>
            <person name="Graham I.A."/>
            <person name="Ye K."/>
        </authorList>
    </citation>
    <scope>NUCLEOTIDE SEQUENCE [LARGE SCALE GENOMIC DNA]</scope>
    <source>
        <strain evidence="14">cv. HN1</strain>
        <tissue evidence="13">Leaves</tissue>
    </source>
</reference>
<proteinExistence type="inferred from homology"/>
<keyword evidence="8 10" id="KW-0408">Iron</keyword>
<dbReference type="GO" id="GO:0005506">
    <property type="term" value="F:iron ion binding"/>
    <property type="evidence" value="ECO:0007669"/>
    <property type="project" value="InterPro"/>
</dbReference>
<dbReference type="PANTHER" id="PTHR47951:SF7">
    <property type="entry name" value="FLAVONOID 3',5'-HYDROXYLASE-LIKE ISOFORM X1"/>
    <property type="match status" value="1"/>
</dbReference>
<dbReference type="STRING" id="3469.A0A4Y7JD73"/>
<evidence type="ECO:0000256" key="8">
    <source>
        <dbReference type="ARBA" id="ARBA00023004"/>
    </source>
</evidence>
<comment type="similarity">
    <text evidence="11">Belongs to the cytochrome P450 family.</text>
</comment>
<dbReference type="Pfam" id="PF00067">
    <property type="entry name" value="p450"/>
    <property type="match status" value="1"/>
</dbReference>
<dbReference type="Gramene" id="RZC57851">
    <property type="protein sequence ID" value="RZC57851"/>
    <property type="gene ID" value="C5167_005159"/>
</dbReference>
<protein>
    <recommendedName>
        <fullName evidence="15">Cytochrome P450</fullName>
    </recommendedName>
</protein>
<keyword evidence="14" id="KW-1185">Reference proteome</keyword>
<dbReference type="GO" id="GO:0020037">
    <property type="term" value="F:heme binding"/>
    <property type="evidence" value="ECO:0007669"/>
    <property type="project" value="InterPro"/>
</dbReference>
<evidence type="ECO:0000256" key="3">
    <source>
        <dbReference type="ARBA" id="ARBA00022617"/>
    </source>
</evidence>
<comment type="subcellular location">
    <subcellularLocation>
        <location evidence="1">Membrane</location>
        <topology evidence="1">Single-pass membrane protein</topology>
    </subcellularLocation>
</comment>
<keyword evidence="4 12" id="KW-0812">Transmembrane</keyword>
<sequence length="542" mass="61179">MNMIMSVDDIVGVAKEFVWPWSCRKEDGNISGENQIIFVMVSVLLIIAISYWYIFRNRKLKLPPGPRGLPLIGNLLSLEPNLHVYFANLAEVYGPIVKLQVGSKIFIVVSSTSLTKEVLKDNDAIFANRDAPVAALVASYGGVDIGWSASNSEWRKLRKVFAHEMLSNKSLDLSYGLRRDEMRKTVSDIYKQKIDTPINFGEEVFIIILNMIMGMLWGGTLQGEERSKVGAEFQKVIGELVKLIGRTNVSDVFPALKIFDIQGIEREAKVLCLWLDRIMDSVIDQRVKLNDTDQTCQSKESKKDFLQLLLELMEQKDPKTQITKTQLKALYLDIVVAGTETTSTTIEWVMTEMMQHPEIMERAQAEIDQVVGTNNTLEESHLSKLHYLDAVVKETFRLHPVAPLLIPHSPSSSCEIGGYIIPKGATVFCNAWAMQRDPDAWNDPSTFQPERFLSDGNVKKFDYNGKNFSYLPFGSGRRICAGIPLAERMLTYVLAALLHSFDWELPRHTKLDVAETFGIALKKSTPLVVIPTPRLVNLELYM</sequence>
<dbReference type="GO" id="GO:0004497">
    <property type="term" value="F:monooxygenase activity"/>
    <property type="evidence" value="ECO:0007669"/>
    <property type="project" value="UniProtKB-KW"/>
</dbReference>
<evidence type="ECO:0000256" key="2">
    <source>
        <dbReference type="ARBA" id="ARBA00004913"/>
    </source>
</evidence>
<evidence type="ECO:0000256" key="6">
    <source>
        <dbReference type="ARBA" id="ARBA00022989"/>
    </source>
</evidence>
<keyword evidence="3 10" id="KW-0349">Heme</keyword>
<dbReference type="Gene3D" id="1.10.630.10">
    <property type="entry name" value="Cytochrome P450"/>
    <property type="match status" value="1"/>
</dbReference>
<dbReference type="Proteomes" id="UP000316621">
    <property type="component" value="Chromosome 4"/>
</dbReference>
<evidence type="ECO:0000256" key="11">
    <source>
        <dbReference type="RuleBase" id="RU000461"/>
    </source>
</evidence>
<dbReference type="GO" id="GO:0033075">
    <property type="term" value="P:isoquinoline alkaloid biosynthetic process"/>
    <property type="evidence" value="ECO:0007669"/>
    <property type="project" value="UniProtKB-ARBA"/>
</dbReference>
<evidence type="ECO:0000256" key="5">
    <source>
        <dbReference type="ARBA" id="ARBA00022723"/>
    </source>
</evidence>
<evidence type="ECO:0000256" key="4">
    <source>
        <dbReference type="ARBA" id="ARBA00022692"/>
    </source>
</evidence>
<dbReference type="EMBL" id="CM010718">
    <property type="protein sequence ID" value="RZC57851.1"/>
    <property type="molecule type" value="Genomic_DNA"/>
</dbReference>
<comment type="cofactor">
    <cofactor evidence="10">
        <name>heme</name>
        <dbReference type="ChEBI" id="CHEBI:30413"/>
    </cofactor>
</comment>
<evidence type="ECO:0000256" key="9">
    <source>
        <dbReference type="ARBA" id="ARBA00023136"/>
    </source>
</evidence>
<dbReference type="OMA" id="TCAMANV"/>